<dbReference type="InterPro" id="IPR038085">
    <property type="entry name" value="Rnp2-like_sf"/>
</dbReference>
<comment type="subcellular location">
    <subcellularLocation>
        <location evidence="6">Cytoplasm</location>
    </subcellularLocation>
</comment>
<accession>A0A5C0XQJ2</accession>
<organism evidence="7 8">
    <name type="scientific">Pyrococcus furiosus (strain ATCC 43587 / DSM 3638 / JCM 8422 / Vc1)</name>
    <dbReference type="NCBI Taxonomy" id="186497"/>
    <lineage>
        <taxon>Archaea</taxon>
        <taxon>Methanobacteriati</taxon>
        <taxon>Methanobacteriota</taxon>
        <taxon>Thermococci</taxon>
        <taxon>Thermococcales</taxon>
        <taxon>Thermococcaceae</taxon>
        <taxon>Pyrococcus</taxon>
    </lineage>
</organism>
<comment type="subunit">
    <text evidence="6">Consists of a catalytic RNA component and at least 4-5 protein subunits.</text>
</comment>
<keyword evidence="5 6" id="KW-0378">Hydrolase</keyword>
<comment type="similarity">
    <text evidence="6">Belongs to the eukaryotic/archaeal RNase P protein component 2 family.</text>
</comment>
<protein>
    <recommendedName>
        <fullName evidence="6">Ribonuclease P protein component 2</fullName>
        <shortName evidence="6">RNase P component 2</shortName>
        <ecNumber evidence="6">3.1.26.5</ecNumber>
    </recommendedName>
    <alternativeName>
        <fullName evidence="6">Pop5</fullName>
    </alternativeName>
</protein>
<gene>
    <name evidence="6" type="primary">rnp2</name>
    <name evidence="7" type="ORF">PFDSM3638_06895</name>
</gene>
<dbReference type="AlphaFoldDB" id="A0A5C0XQJ2"/>
<dbReference type="InterPro" id="IPR016434">
    <property type="entry name" value="Rnp2_archaea"/>
</dbReference>
<evidence type="ECO:0000256" key="3">
    <source>
        <dbReference type="ARBA" id="ARBA00022722"/>
    </source>
</evidence>
<evidence type="ECO:0000313" key="7">
    <source>
        <dbReference type="EMBL" id="QEK79012.1"/>
    </source>
</evidence>
<evidence type="ECO:0000256" key="1">
    <source>
        <dbReference type="ARBA" id="ARBA00022490"/>
    </source>
</evidence>
<dbReference type="EC" id="3.1.26.5" evidence="6"/>
<dbReference type="GeneID" id="13301977"/>
<comment type="catalytic activity">
    <reaction evidence="6">
        <text>Endonucleolytic cleavage of RNA, removing 5'-extranucleotides from tRNA precursor.</text>
        <dbReference type="EC" id="3.1.26.5"/>
    </reaction>
</comment>
<dbReference type="InterPro" id="IPR002759">
    <property type="entry name" value="Pop5/Rpp14/Rnp2-like"/>
</dbReference>
<dbReference type="GO" id="GO:0004526">
    <property type="term" value="F:ribonuclease P activity"/>
    <property type="evidence" value="ECO:0007669"/>
    <property type="project" value="UniProtKB-UniRule"/>
</dbReference>
<evidence type="ECO:0000256" key="5">
    <source>
        <dbReference type="ARBA" id="ARBA00022801"/>
    </source>
</evidence>
<keyword evidence="1 6" id="KW-0963">Cytoplasm</keyword>
<keyword evidence="4 6" id="KW-0255">Endonuclease</keyword>
<dbReference type="RefSeq" id="WP_011012525.1">
    <property type="nucleotide sequence ID" value="NC_003413.1"/>
</dbReference>
<dbReference type="PANTHER" id="PTHR15441">
    <property type="entry name" value="RIBONUCLEASE P PROTEIN SUBUNIT P14"/>
    <property type="match status" value="1"/>
</dbReference>
<keyword evidence="2 6" id="KW-0819">tRNA processing</keyword>
<dbReference type="SMR" id="A0A5C0XQJ2"/>
<dbReference type="PANTHER" id="PTHR15441:SF2">
    <property type="entry name" value="RIBONUCLEASE P_MRP PROTEIN SUBUNIT POP5"/>
    <property type="match status" value="1"/>
</dbReference>
<dbReference type="NCBIfam" id="NF002986">
    <property type="entry name" value="PRK03717.1"/>
    <property type="match status" value="1"/>
</dbReference>
<dbReference type="GO" id="GO:0005737">
    <property type="term" value="C:cytoplasm"/>
    <property type="evidence" value="ECO:0007669"/>
    <property type="project" value="UniProtKB-SubCell"/>
</dbReference>
<proteinExistence type="inferred from homology"/>
<evidence type="ECO:0000256" key="4">
    <source>
        <dbReference type="ARBA" id="ARBA00022759"/>
    </source>
</evidence>
<dbReference type="HAMAP" id="MF_00755">
    <property type="entry name" value="RNase_P_2"/>
    <property type="match status" value="1"/>
</dbReference>
<dbReference type="GO" id="GO:0001682">
    <property type="term" value="P:tRNA 5'-leader removal"/>
    <property type="evidence" value="ECO:0007669"/>
    <property type="project" value="UniProtKB-UniRule"/>
</dbReference>
<keyword evidence="3 6" id="KW-0540">Nuclease</keyword>
<dbReference type="SUPFAM" id="SSF160350">
    <property type="entry name" value="Rnp2-like"/>
    <property type="match status" value="1"/>
</dbReference>
<comment type="function">
    <text evidence="6">Part of ribonuclease P, a protein complex that generates mature tRNA molecules by cleaving their 5'-ends.</text>
</comment>
<dbReference type="Pfam" id="PF01900">
    <property type="entry name" value="RNase_P_Rpp14"/>
    <property type="match status" value="1"/>
</dbReference>
<sequence>MSERPKTLPPTLRDKKRYIAFKVISENQFNKDEIKEAIWNACLRTLGELGTAKAKPWLIKFDETTQTGIIRCDRNHVYDVIFSLTLVSDINGNKAIIKVLGVSGTIKRLKRKFLSQFGWR</sequence>
<evidence type="ECO:0000313" key="8">
    <source>
        <dbReference type="Proteomes" id="UP000324354"/>
    </source>
</evidence>
<evidence type="ECO:0000256" key="6">
    <source>
        <dbReference type="HAMAP-Rule" id="MF_00755"/>
    </source>
</evidence>
<dbReference type="OrthoDB" id="19261at2157"/>
<dbReference type="KEGG" id="pfu:PF1378"/>
<evidence type="ECO:0000256" key="2">
    <source>
        <dbReference type="ARBA" id="ARBA00022694"/>
    </source>
</evidence>
<dbReference type="Proteomes" id="UP000324354">
    <property type="component" value="Chromosome"/>
</dbReference>
<reference evidence="7 8" key="1">
    <citation type="submission" date="2017-08" db="EMBL/GenBank/DDBJ databases">
        <title>Resequencing and Reannotation of the genome of Pyrococcus furiosus type strain DSM3638.</title>
        <authorList>
            <person name="Reichelt R.M."/>
            <person name="Bunk B."/>
        </authorList>
    </citation>
    <scope>NUCLEOTIDE SEQUENCE [LARGE SCALE GENOMIC DNA]</scope>
    <source>
        <strain evidence="7 8">DSM 3638</strain>
    </source>
</reference>
<dbReference type="PIRSF" id="PIRSF004952">
    <property type="entry name" value="RNase_P_2"/>
    <property type="match status" value="1"/>
</dbReference>
<dbReference type="GO" id="GO:0030677">
    <property type="term" value="C:ribonuclease P complex"/>
    <property type="evidence" value="ECO:0007669"/>
    <property type="project" value="UniProtKB-UniRule"/>
</dbReference>
<name>A0A5C0XQJ2_PYRFU</name>
<dbReference type="EMBL" id="CP023154">
    <property type="protein sequence ID" value="QEK79012.1"/>
    <property type="molecule type" value="Genomic_DNA"/>
</dbReference>
<dbReference type="GeneID" id="41713186"/>
<dbReference type="Gene3D" id="3.30.70.3250">
    <property type="entry name" value="Ribonuclease P, Pop5 subunit"/>
    <property type="match status" value="1"/>
</dbReference>